<evidence type="ECO:0000313" key="4">
    <source>
        <dbReference type="Proteomes" id="UP000463983"/>
    </source>
</evidence>
<dbReference type="EMBL" id="CP047901">
    <property type="protein sequence ID" value="QHO63479.1"/>
    <property type="molecule type" value="Genomic_DNA"/>
</dbReference>
<proteinExistence type="predicted"/>
<comment type="subcellular location">
    <subcellularLocation>
        <location evidence="1">Cell envelope</location>
    </subcellularLocation>
</comment>
<dbReference type="KEGG" id="caqa:MICH65_0498"/>
<organism evidence="3 4">
    <name type="scientific">Candidatus Chazhemtobacterium aquaticus</name>
    <dbReference type="NCBI Taxonomy" id="2715735"/>
    <lineage>
        <taxon>Bacteria</taxon>
        <taxon>Candidatus Chazhemtobacteraceae</taxon>
        <taxon>Candidatus Chazhemtobacterium</taxon>
    </lineage>
</organism>
<keyword evidence="2" id="KW-0175">Coiled coil</keyword>
<reference evidence="4" key="1">
    <citation type="journal article" date="2020" name="Microorganisms">
        <title>Complete Genome of a Member of a New Bacterial Lineage in the Microgenomates Group Reveals an Unusual Nucleotide Composition Disparity Between Two Strands of DNA and Limited Metabolic Potential.</title>
        <authorList>
            <person name="Kadnikov V.V."/>
            <person name="Mardanov A.V."/>
            <person name="Beletsky A.V."/>
            <person name="Karnachuk O.V."/>
            <person name="Ravin N.V."/>
        </authorList>
    </citation>
    <scope>NUCLEOTIDE SEQUENCE [LARGE SCALE GENOMIC DNA]</scope>
</reference>
<dbReference type="GO" id="GO:0030313">
    <property type="term" value="C:cell envelope"/>
    <property type="evidence" value="ECO:0007669"/>
    <property type="project" value="UniProtKB-SubCell"/>
</dbReference>
<dbReference type="Gene3D" id="2.40.30.170">
    <property type="match status" value="1"/>
</dbReference>
<dbReference type="AlphaFoldDB" id="A0A857N7Z2"/>
<evidence type="ECO:0008006" key="5">
    <source>
        <dbReference type="Google" id="ProtNLM"/>
    </source>
</evidence>
<dbReference type="InterPro" id="IPR050465">
    <property type="entry name" value="UPF0194_transport"/>
</dbReference>
<keyword evidence="4" id="KW-1185">Reference proteome</keyword>
<dbReference type="SUPFAM" id="SSF111369">
    <property type="entry name" value="HlyD-like secretion proteins"/>
    <property type="match status" value="1"/>
</dbReference>
<evidence type="ECO:0000256" key="2">
    <source>
        <dbReference type="ARBA" id="ARBA00023054"/>
    </source>
</evidence>
<dbReference type="PANTHER" id="PTHR32347">
    <property type="entry name" value="EFFLUX SYSTEM COMPONENT YKNX-RELATED"/>
    <property type="match status" value="1"/>
</dbReference>
<protein>
    <recommendedName>
        <fullName evidence="5">RND efflux pump membrane fusion protein barrel-sandwich domain-containing protein</fullName>
    </recommendedName>
</protein>
<accession>A0A857N7Z2</accession>
<dbReference type="Gene3D" id="2.40.50.100">
    <property type="match status" value="1"/>
</dbReference>
<sequence>MVISGSLVTDQLLQLRFPTSGQLSHLNFSIGNRVSKGQLLARLNQSDRQTYLDRALKQYEKTRAEFDAKTKTDLTEYERTKLQSELDISVKNVELAKIDLEATNLYSPITGLVVAADSGAVGMNITPAAFTITLLDPNSIYFQGYIDQKDLSSIEVSQPATIALTAYPDLVLTGQVTRVGFLPHKSSYPVAVSIDGDKDHLRLGLTGKATLTHGQEK</sequence>
<name>A0A857N7Z2_9BACT</name>
<dbReference type="RefSeq" id="WP_236870845.1">
    <property type="nucleotide sequence ID" value="NZ_CP047901.1"/>
</dbReference>
<evidence type="ECO:0000256" key="1">
    <source>
        <dbReference type="ARBA" id="ARBA00004196"/>
    </source>
</evidence>
<evidence type="ECO:0000313" key="3">
    <source>
        <dbReference type="EMBL" id="QHO63479.1"/>
    </source>
</evidence>
<dbReference type="Proteomes" id="UP000463983">
    <property type="component" value="Chromosome"/>
</dbReference>
<gene>
    <name evidence="3" type="ORF">MICH65_0498</name>
</gene>